<dbReference type="InterPro" id="IPR008264">
    <property type="entry name" value="Beta_glucanase"/>
</dbReference>
<dbReference type="Pfam" id="PF00722">
    <property type="entry name" value="Glyco_hydro_16"/>
    <property type="match status" value="1"/>
</dbReference>
<dbReference type="InterPro" id="IPR008263">
    <property type="entry name" value="GH16_AS"/>
</dbReference>
<evidence type="ECO:0000256" key="2">
    <source>
        <dbReference type="ARBA" id="ARBA00006865"/>
    </source>
</evidence>
<reference evidence="12" key="2">
    <citation type="journal article" date="2021" name="PeerJ">
        <title>Extensive microbial diversity within the chicken gut microbiome revealed by metagenomics and culture.</title>
        <authorList>
            <person name="Gilroy R."/>
            <person name="Ravi A."/>
            <person name="Getino M."/>
            <person name="Pursley I."/>
            <person name="Horton D.L."/>
            <person name="Alikhan N.F."/>
            <person name="Baker D."/>
            <person name="Gharbi K."/>
            <person name="Hall N."/>
            <person name="Watson M."/>
            <person name="Adriaenssens E.M."/>
            <person name="Foster-Nyarko E."/>
            <person name="Jarju S."/>
            <person name="Secka A."/>
            <person name="Antonio M."/>
            <person name="Oren A."/>
            <person name="Chaudhuri R.R."/>
            <person name="La Ragione R."/>
            <person name="Hildebrand F."/>
            <person name="Pallen M.J."/>
        </authorList>
    </citation>
    <scope>NUCLEOTIDE SEQUENCE</scope>
    <source>
        <strain evidence="12">E3-2379</strain>
    </source>
</reference>
<feature type="active site" description="Nucleophile" evidence="10">
    <location>
        <position position="141"/>
    </location>
</feature>
<feature type="domain" description="GH16" evidence="11">
    <location>
        <begin position="24"/>
        <end position="251"/>
    </location>
</feature>
<dbReference type="InterPro" id="IPR013320">
    <property type="entry name" value="ConA-like_dom_sf"/>
</dbReference>
<dbReference type="NCBIfam" id="NF047856">
    <property type="entry name" value="BGlucanaseBglS"/>
    <property type="match status" value="1"/>
</dbReference>
<dbReference type="GO" id="GO:0005975">
    <property type="term" value="P:carbohydrate metabolic process"/>
    <property type="evidence" value="ECO:0007669"/>
    <property type="project" value="InterPro"/>
</dbReference>
<comment type="similarity">
    <text evidence="2">Belongs to the glycosyl hydrolase 16 family.</text>
</comment>
<evidence type="ECO:0000256" key="9">
    <source>
        <dbReference type="ARBA" id="ARBA00031665"/>
    </source>
</evidence>
<protein>
    <recommendedName>
        <fullName evidence="4">Beta-glucanase</fullName>
        <ecNumber evidence="3">3.2.1.73</ecNumber>
    </recommendedName>
    <alternativeName>
        <fullName evidence="9">1,3-1,4-beta-D-glucan 4-glucanohydrolase</fullName>
    </alternativeName>
    <alternativeName>
        <fullName evidence="8">Endo-beta-1,3-1,4 glucanase</fullName>
    </alternativeName>
    <alternativeName>
        <fullName evidence="7">Lichenase</fullName>
    </alternativeName>
</protein>
<dbReference type="AlphaFoldDB" id="A0A9D9N744"/>
<dbReference type="InterPro" id="IPR000757">
    <property type="entry name" value="Beta-glucanase-like"/>
</dbReference>
<dbReference type="PRINTS" id="PR00737">
    <property type="entry name" value="GLHYDRLASE16"/>
</dbReference>
<dbReference type="CDD" id="cd02175">
    <property type="entry name" value="GH16_lichenase"/>
    <property type="match status" value="1"/>
</dbReference>
<evidence type="ECO:0000256" key="10">
    <source>
        <dbReference type="PIRSR" id="PIRSR608264-1"/>
    </source>
</evidence>
<evidence type="ECO:0000256" key="3">
    <source>
        <dbReference type="ARBA" id="ARBA00012690"/>
    </source>
</evidence>
<evidence type="ECO:0000259" key="11">
    <source>
        <dbReference type="PROSITE" id="PS51762"/>
    </source>
</evidence>
<dbReference type="GO" id="GO:0042972">
    <property type="term" value="F:licheninase activity"/>
    <property type="evidence" value="ECO:0007669"/>
    <property type="project" value="UniProtKB-EC"/>
</dbReference>
<evidence type="ECO:0000256" key="7">
    <source>
        <dbReference type="ARBA" id="ARBA00029722"/>
    </source>
</evidence>
<dbReference type="EC" id="3.2.1.73" evidence="3"/>
<evidence type="ECO:0000256" key="6">
    <source>
        <dbReference type="ARBA" id="ARBA00023295"/>
    </source>
</evidence>
<evidence type="ECO:0000256" key="1">
    <source>
        <dbReference type="ARBA" id="ARBA00000481"/>
    </source>
</evidence>
<sequence length="251" mass="28546">MEKEGIKMRKFSKLILGATLAIGLIFQGSIPCHASNLFSGSYDGFDLSYYEGDRMVASDGWSNGGMFNCVWKNSNVSFNQGIMTLSIQGDQKGGYTGGEVKTKNTYGYGMYNVRMKPIKNNGVVSSFFTYTGPSYGTRWDEIDIEFLGKDTTKVQFNYYTNGVGNHEYLYDLGFDASKEFHQYGFIWAPDHITWFVDNQPVYTAWDNIPSTPGYIMTNVWPGINVNEWLNPFDGKVPLYAQYDWFSYTKLD</sequence>
<feature type="active site" description="Proton donor" evidence="10">
    <location>
        <position position="145"/>
    </location>
</feature>
<dbReference type="InterPro" id="IPR044791">
    <property type="entry name" value="Beta-glucanase/XTH"/>
</dbReference>
<comment type="catalytic activity">
    <reaction evidence="1">
        <text>Hydrolysis of (1-&gt;4)-beta-D-glucosidic linkages in beta-D-glucans containing (1-&gt;3)- and (1-&gt;4)-bonds.</text>
        <dbReference type="EC" id="3.2.1.73"/>
    </reaction>
</comment>
<dbReference type="EMBL" id="JADIML010000096">
    <property type="protein sequence ID" value="MBO8462976.1"/>
    <property type="molecule type" value="Genomic_DNA"/>
</dbReference>
<evidence type="ECO:0000256" key="5">
    <source>
        <dbReference type="ARBA" id="ARBA00022801"/>
    </source>
</evidence>
<proteinExistence type="inferred from homology"/>
<evidence type="ECO:0000313" key="13">
    <source>
        <dbReference type="Proteomes" id="UP000823618"/>
    </source>
</evidence>
<keyword evidence="6" id="KW-0326">Glycosidase</keyword>
<evidence type="ECO:0000313" key="12">
    <source>
        <dbReference type="EMBL" id="MBO8462976.1"/>
    </source>
</evidence>
<dbReference type="SUPFAM" id="SSF49899">
    <property type="entry name" value="Concanavalin A-like lectins/glucanases"/>
    <property type="match status" value="1"/>
</dbReference>
<evidence type="ECO:0000256" key="8">
    <source>
        <dbReference type="ARBA" id="ARBA00029771"/>
    </source>
</evidence>
<keyword evidence="5 12" id="KW-0378">Hydrolase</keyword>
<dbReference type="PROSITE" id="PS01034">
    <property type="entry name" value="GH16_1"/>
    <property type="match status" value="1"/>
</dbReference>
<comment type="caution">
    <text evidence="12">The sequence shown here is derived from an EMBL/GenBank/DDBJ whole genome shotgun (WGS) entry which is preliminary data.</text>
</comment>
<reference evidence="12" key="1">
    <citation type="submission" date="2020-10" db="EMBL/GenBank/DDBJ databases">
        <authorList>
            <person name="Gilroy R."/>
        </authorList>
    </citation>
    <scope>NUCLEOTIDE SEQUENCE</scope>
    <source>
        <strain evidence="12">E3-2379</strain>
    </source>
</reference>
<dbReference type="PROSITE" id="PS51762">
    <property type="entry name" value="GH16_2"/>
    <property type="match status" value="1"/>
</dbReference>
<organism evidence="12 13">
    <name type="scientific">Candidatus Scybalomonas excrementavium</name>
    <dbReference type="NCBI Taxonomy" id="2840943"/>
    <lineage>
        <taxon>Bacteria</taxon>
        <taxon>Bacillati</taxon>
        <taxon>Bacillota</taxon>
        <taxon>Clostridia</taxon>
        <taxon>Lachnospirales</taxon>
        <taxon>Lachnospiraceae</taxon>
        <taxon>Lachnospiraceae incertae sedis</taxon>
        <taxon>Candidatus Scybalomonas</taxon>
    </lineage>
</organism>
<dbReference type="PANTHER" id="PTHR31062">
    <property type="entry name" value="XYLOGLUCAN ENDOTRANSGLUCOSYLASE/HYDROLASE PROTEIN 8-RELATED"/>
    <property type="match status" value="1"/>
</dbReference>
<accession>A0A9D9N744</accession>
<dbReference type="Gene3D" id="2.60.120.200">
    <property type="match status" value="1"/>
</dbReference>
<name>A0A9D9N744_9FIRM</name>
<evidence type="ECO:0000256" key="4">
    <source>
        <dbReference type="ARBA" id="ARBA00014569"/>
    </source>
</evidence>
<dbReference type="Proteomes" id="UP000823618">
    <property type="component" value="Unassembled WGS sequence"/>
</dbReference>
<gene>
    <name evidence="12" type="ORF">IAC13_03475</name>
</gene>